<comment type="caution">
    <text evidence="3">The sequence shown here is derived from an EMBL/GenBank/DDBJ whole genome shotgun (WGS) entry which is preliminary data.</text>
</comment>
<dbReference type="PANTHER" id="PTHR38434">
    <property type="entry name" value="BLL2549 PROTEIN"/>
    <property type="match status" value="1"/>
</dbReference>
<feature type="transmembrane region" description="Helical" evidence="2">
    <location>
        <begin position="365"/>
        <end position="384"/>
    </location>
</feature>
<feature type="transmembrane region" description="Helical" evidence="2">
    <location>
        <begin position="799"/>
        <end position="817"/>
    </location>
</feature>
<evidence type="ECO:0000313" key="4">
    <source>
        <dbReference type="Proteomes" id="UP000294881"/>
    </source>
</evidence>
<dbReference type="InterPro" id="IPR019286">
    <property type="entry name" value="DUF2339_TM"/>
</dbReference>
<dbReference type="PANTHER" id="PTHR38434:SF1">
    <property type="entry name" value="BLL2549 PROTEIN"/>
    <property type="match status" value="1"/>
</dbReference>
<feature type="transmembrane region" description="Helical" evidence="2">
    <location>
        <begin position="308"/>
        <end position="327"/>
    </location>
</feature>
<keyword evidence="2" id="KW-0472">Membrane</keyword>
<feature type="transmembrane region" description="Helical" evidence="2">
    <location>
        <begin position="697"/>
        <end position="718"/>
    </location>
</feature>
<feature type="transmembrane region" description="Helical" evidence="2">
    <location>
        <begin position="837"/>
        <end position="855"/>
    </location>
</feature>
<feature type="transmembrane region" description="Helical" evidence="2">
    <location>
        <begin position="136"/>
        <end position="155"/>
    </location>
</feature>
<feature type="transmembrane region" description="Helical" evidence="2">
    <location>
        <begin position="333"/>
        <end position="353"/>
    </location>
</feature>
<feature type="transmembrane region" description="Helical" evidence="2">
    <location>
        <begin position="603"/>
        <end position="620"/>
    </location>
</feature>
<dbReference type="EMBL" id="SLWL01000001">
    <property type="protein sequence ID" value="TCO16202.1"/>
    <property type="molecule type" value="Genomic_DNA"/>
</dbReference>
<dbReference type="RefSeq" id="WP_132002299.1">
    <property type="nucleotide sequence ID" value="NZ_JBHUNN010000002.1"/>
</dbReference>
<gene>
    <name evidence="3" type="ORF">EV666_101455</name>
</gene>
<feature type="transmembrane region" description="Helical" evidence="2">
    <location>
        <begin position="579"/>
        <end position="596"/>
    </location>
</feature>
<reference evidence="3 4" key="1">
    <citation type="submission" date="2019-03" db="EMBL/GenBank/DDBJ databases">
        <title>Genomic Encyclopedia of Type Strains, Phase IV (KMG-IV): sequencing the most valuable type-strain genomes for metagenomic binning, comparative biology and taxonomic classification.</title>
        <authorList>
            <person name="Goeker M."/>
        </authorList>
    </citation>
    <scope>NUCLEOTIDE SEQUENCE [LARGE SCALE GENOMIC DNA]</scope>
    <source>
        <strain evidence="3 4">DSM 22958</strain>
    </source>
</reference>
<feature type="compositionally biased region" description="Low complexity" evidence="1">
    <location>
        <begin position="54"/>
        <end position="80"/>
    </location>
</feature>
<dbReference type="Pfam" id="PF10101">
    <property type="entry name" value="DUF2339"/>
    <property type="match status" value="2"/>
</dbReference>
<feature type="transmembrane region" description="Helical" evidence="2">
    <location>
        <begin position="892"/>
        <end position="912"/>
    </location>
</feature>
<feature type="transmembrane region" description="Helical" evidence="2">
    <location>
        <begin position="490"/>
        <end position="511"/>
    </location>
</feature>
<evidence type="ECO:0000313" key="3">
    <source>
        <dbReference type="EMBL" id="TCO16202.1"/>
    </source>
</evidence>
<feature type="transmembrane region" description="Helical" evidence="2">
    <location>
        <begin position="640"/>
        <end position="658"/>
    </location>
</feature>
<keyword evidence="2" id="KW-1133">Transmembrane helix</keyword>
<sequence>MDSELTLLVLLVLSIPVIAIVALFLSVGARNRASLLEARVMRLEQTIAQLRTASETTATRATPQQAPTAPPAEASPAPAAASPPKPAMDPGAAAPPSAPPKPATTAHGQGSTPAPPASRKAKADGRSLEEKLGARWSVWVGALALAIGGLMLVRFSIEEGYFGPAARVLLGLALGLGLTGAGEWLRRRDLRAGRAAAVADHPFAAPGAPAALTAAGAATIFGSVYAAYALYAFIGPALAFVVLGVVAVLAMFSAALQGPALAALGLPAALAAPLLVASNQPNYWALTLYLAAVVGAAYALARIRRWRWLAGAAAVGAWLWGLALVSAGHDAPLAVNAHIIIQLLLAAAVLAAEPHWRTPDAQARPDWFALMALTAFTVLGFAASDLPLTPAARMLAGGAMAGLLFAAGWRIAAVAPATVLAGAITAGALWNWRVVALAMQEPQTLAPGGVGAHPMPENLAVYLAFALIAGFAIAAGALRRLLAGRELPLFAAASHAAAATLTPLGVMTVVWMKIAGFAVSIPFAIVAAVLALAGVALTARLRAGPESASPNRQLAVGALASGAVAAVALGLTFALDKGMLTVAFALAAAGAAWVAARLELPALRYAVGALGLIILGRLVWNPAIAAHGAMGTTPVFNWLLWGYGVPALAFWTASTLLARHRRDRITGLCESLAIIFSTLLVLFEIRHALNGGDPFRVASGHLETGLLASSSLLFSLALSRMNRRRADPVYRVASLAFMAVSTALIVMGLFVLVNPLFTGEVVIGGALFNSLIPAYLVPALIAGGLATLNRAFWPRWRTLATAVLGLALFTAWVMLAIRRYFQGPVLSIWRSAGEAEWWCYTAALLVIGVGLLAWGLARQRRLARLASAPFIVAAVLKAFLFDMASLDGVWRALSFIGLGLVLIGIARAYQLLLYPPSARQARDGSAAGSAAESADGGADGDVSA</sequence>
<feature type="transmembrane region" description="Helical" evidence="2">
    <location>
        <begin position="161"/>
        <end position="182"/>
    </location>
</feature>
<feature type="transmembrane region" description="Helical" evidence="2">
    <location>
        <begin position="517"/>
        <end position="541"/>
    </location>
</feature>
<feature type="transmembrane region" description="Helical" evidence="2">
    <location>
        <begin position="6"/>
        <end position="29"/>
    </location>
</feature>
<evidence type="ECO:0000256" key="1">
    <source>
        <dbReference type="SAM" id="MobiDB-lite"/>
    </source>
</evidence>
<dbReference type="InterPro" id="IPR014600">
    <property type="entry name" value="UCP035905_mem"/>
</dbReference>
<feature type="transmembrane region" description="Helical" evidence="2">
    <location>
        <begin position="665"/>
        <end position="685"/>
    </location>
</feature>
<keyword evidence="4" id="KW-1185">Reference proteome</keyword>
<feature type="transmembrane region" description="Helical" evidence="2">
    <location>
        <begin position="259"/>
        <end position="277"/>
    </location>
</feature>
<name>A0A4R2GY47_9HYPH</name>
<feature type="transmembrane region" description="Helical" evidence="2">
    <location>
        <begin position="459"/>
        <end position="478"/>
    </location>
</feature>
<dbReference type="PIRSF" id="PIRSF035905">
    <property type="entry name" value="UCP035905_mp"/>
    <property type="match status" value="1"/>
</dbReference>
<feature type="transmembrane region" description="Helical" evidence="2">
    <location>
        <begin position="772"/>
        <end position="792"/>
    </location>
</feature>
<accession>A0A4R2GY47</accession>
<keyword evidence="2" id="KW-0812">Transmembrane</keyword>
<feature type="transmembrane region" description="Helical" evidence="2">
    <location>
        <begin position="730"/>
        <end position="752"/>
    </location>
</feature>
<feature type="transmembrane region" description="Helical" evidence="2">
    <location>
        <begin position="228"/>
        <end position="252"/>
    </location>
</feature>
<evidence type="ECO:0000256" key="2">
    <source>
        <dbReference type="SAM" id="Phobius"/>
    </source>
</evidence>
<feature type="region of interest" description="Disordered" evidence="1">
    <location>
        <begin position="922"/>
        <end position="944"/>
    </location>
</feature>
<dbReference type="OrthoDB" id="5422830at2"/>
<dbReference type="AlphaFoldDB" id="A0A4R2GY47"/>
<feature type="region of interest" description="Disordered" evidence="1">
    <location>
        <begin position="54"/>
        <end position="126"/>
    </location>
</feature>
<protein>
    <submittedName>
        <fullName evidence="3">Putative membrane protein</fullName>
    </submittedName>
</protein>
<feature type="transmembrane region" description="Helical" evidence="2">
    <location>
        <begin position="862"/>
        <end position="880"/>
    </location>
</feature>
<dbReference type="Proteomes" id="UP000294881">
    <property type="component" value="Unassembled WGS sequence"/>
</dbReference>
<organism evidence="3 4">
    <name type="scientific">Camelimonas lactis</name>
    <dbReference type="NCBI Taxonomy" id="659006"/>
    <lineage>
        <taxon>Bacteria</taxon>
        <taxon>Pseudomonadati</taxon>
        <taxon>Pseudomonadota</taxon>
        <taxon>Alphaproteobacteria</taxon>
        <taxon>Hyphomicrobiales</taxon>
        <taxon>Chelatococcaceae</taxon>
        <taxon>Camelimonas</taxon>
    </lineage>
</organism>
<feature type="transmembrane region" description="Helical" evidence="2">
    <location>
        <begin position="553"/>
        <end position="573"/>
    </location>
</feature>
<feature type="transmembrane region" description="Helical" evidence="2">
    <location>
        <begin position="283"/>
        <end position="301"/>
    </location>
</feature>
<proteinExistence type="predicted"/>